<gene>
    <name evidence="1" type="ORF">WICPIJ_002661</name>
</gene>
<name>A0A9P8QBE6_WICPI</name>
<organism evidence="1 2">
    <name type="scientific">Wickerhamomyces pijperi</name>
    <name type="common">Yeast</name>
    <name type="synonym">Pichia pijperi</name>
    <dbReference type="NCBI Taxonomy" id="599730"/>
    <lineage>
        <taxon>Eukaryota</taxon>
        <taxon>Fungi</taxon>
        <taxon>Dikarya</taxon>
        <taxon>Ascomycota</taxon>
        <taxon>Saccharomycotina</taxon>
        <taxon>Saccharomycetes</taxon>
        <taxon>Phaffomycetales</taxon>
        <taxon>Wickerhamomycetaceae</taxon>
        <taxon>Wickerhamomyces</taxon>
    </lineage>
</organism>
<dbReference type="EMBL" id="JAEUBG010001458">
    <property type="protein sequence ID" value="KAH3686369.1"/>
    <property type="molecule type" value="Genomic_DNA"/>
</dbReference>
<evidence type="ECO:0000313" key="1">
    <source>
        <dbReference type="EMBL" id="KAH3686369.1"/>
    </source>
</evidence>
<dbReference type="Proteomes" id="UP000774326">
    <property type="component" value="Unassembled WGS sequence"/>
</dbReference>
<reference evidence="1" key="2">
    <citation type="submission" date="2021-01" db="EMBL/GenBank/DDBJ databases">
        <authorList>
            <person name="Schikora-Tamarit M.A."/>
        </authorList>
    </citation>
    <scope>NUCLEOTIDE SEQUENCE</scope>
    <source>
        <strain evidence="1">CBS2887</strain>
    </source>
</reference>
<comment type="caution">
    <text evidence="1">The sequence shown here is derived from an EMBL/GenBank/DDBJ whole genome shotgun (WGS) entry which is preliminary data.</text>
</comment>
<accession>A0A9P8QBE6</accession>
<evidence type="ECO:0000313" key="2">
    <source>
        <dbReference type="Proteomes" id="UP000774326"/>
    </source>
</evidence>
<sequence>MVLQYGSKGVLSSNKLETFSMVKPSTIWFNDESPSEISLEKVNSYTKALQNATTYLKDEHISREQFEKWLFDFLFAVHSLGIIYSNPFSSSQYIGVKWESFVVNSVLIEKVSRHEPSFKVVTMDAYSKTNVTKLCQLHQVPIVPADELLEGMSEVEISLVYKTQTGPRTATLDHEIHPRFSTFIRDYFDKFSSEYNKFINNKSPDNQFAMTMITQTDVSAIVLDKLLSFEFFKKKLPSLKYDSSEIELPQYRFAKIKALDSSGFKFKIFEYFVRKKEKKAPVYDRLPHWTYIRDVAILYAEDVTSDPY</sequence>
<reference evidence="1" key="1">
    <citation type="journal article" date="2021" name="Open Biol.">
        <title>Shared evolutionary footprints suggest mitochondrial oxidative damage underlies multiple complex I losses in fungi.</title>
        <authorList>
            <person name="Schikora-Tamarit M.A."/>
            <person name="Marcet-Houben M."/>
            <person name="Nosek J."/>
            <person name="Gabaldon T."/>
        </authorList>
    </citation>
    <scope>NUCLEOTIDE SEQUENCE</scope>
    <source>
        <strain evidence="1">CBS2887</strain>
    </source>
</reference>
<proteinExistence type="predicted"/>
<keyword evidence="2" id="KW-1185">Reference proteome</keyword>
<dbReference type="AlphaFoldDB" id="A0A9P8QBE6"/>
<protein>
    <submittedName>
        <fullName evidence="1">Uncharacterized protein</fullName>
    </submittedName>
</protein>